<organism evidence="1 2">
    <name type="scientific">Hebeloma cylindrosporum</name>
    <dbReference type="NCBI Taxonomy" id="76867"/>
    <lineage>
        <taxon>Eukaryota</taxon>
        <taxon>Fungi</taxon>
        <taxon>Dikarya</taxon>
        <taxon>Basidiomycota</taxon>
        <taxon>Agaricomycotina</taxon>
        <taxon>Agaricomycetes</taxon>
        <taxon>Agaricomycetidae</taxon>
        <taxon>Agaricales</taxon>
        <taxon>Agaricineae</taxon>
        <taxon>Hymenogastraceae</taxon>
        <taxon>Hebeloma</taxon>
    </lineage>
</organism>
<keyword evidence="2" id="KW-1185">Reference proteome</keyword>
<accession>A0A0C3BLZ5</accession>
<name>A0A0C3BLZ5_HEBCY</name>
<dbReference type="Proteomes" id="UP000053424">
    <property type="component" value="Unassembled WGS sequence"/>
</dbReference>
<evidence type="ECO:0000313" key="1">
    <source>
        <dbReference type="EMBL" id="KIM37725.1"/>
    </source>
</evidence>
<reference evidence="2" key="2">
    <citation type="submission" date="2015-01" db="EMBL/GenBank/DDBJ databases">
        <title>Evolutionary Origins and Diversification of the Mycorrhizal Mutualists.</title>
        <authorList>
            <consortium name="DOE Joint Genome Institute"/>
            <consortium name="Mycorrhizal Genomics Consortium"/>
            <person name="Kohler A."/>
            <person name="Kuo A."/>
            <person name="Nagy L.G."/>
            <person name="Floudas D."/>
            <person name="Copeland A."/>
            <person name="Barry K.W."/>
            <person name="Cichocki N."/>
            <person name="Veneault-Fourrey C."/>
            <person name="LaButti K."/>
            <person name="Lindquist E.A."/>
            <person name="Lipzen A."/>
            <person name="Lundell T."/>
            <person name="Morin E."/>
            <person name="Murat C."/>
            <person name="Riley R."/>
            <person name="Ohm R."/>
            <person name="Sun H."/>
            <person name="Tunlid A."/>
            <person name="Henrissat B."/>
            <person name="Grigoriev I.V."/>
            <person name="Hibbett D.S."/>
            <person name="Martin F."/>
        </authorList>
    </citation>
    <scope>NUCLEOTIDE SEQUENCE [LARGE SCALE GENOMIC DNA]</scope>
    <source>
        <strain evidence="2">h7</strain>
    </source>
</reference>
<dbReference type="AlphaFoldDB" id="A0A0C3BLZ5"/>
<sequence>MSTTFQCTLMPPKNPFPNLLSLPAIHPIPRLHLGPTAQLLVELVAVHATSDMARVVHGWVR</sequence>
<evidence type="ECO:0000313" key="2">
    <source>
        <dbReference type="Proteomes" id="UP000053424"/>
    </source>
</evidence>
<dbReference type="EMBL" id="KN831795">
    <property type="protein sequence ID" value="KIM37725.1"/>
    <property type="molecule type" value="Genomic_DNA"/>
</dbReference>
<gene>
    <name evidence="1" type="ORF">M413DRAFT_448246</name>
</gene>
<protein>
    <submittedName>
        <fullName evidence="1">Uncharacterized protein</fullName>
    </submittedName>
</protein>
<reference evidence="1 2" key="1">
    <citation type="submission" date="2014-04" db="EMBL/GenBank/DDBJ databases">
        <authorList>
            <consortium name="DOE Joint Genome Institute"/>
            <person name="Kuo A."/>
            <person name="Gay G."/>
            <person name="Dore J."/>
            <person name="Kohler A."/>
            <person name="Nagy L.G."/>
            <person name="Floudas D."/>
            <person name="Copeland A."/>
            <person name="Barry K.W."/>
            <person name="Cichocki N."/>
            <person name="Veneault-Fourrey C."/>
            <person name="LaButti K."/>
            <person name="Lindquist E.A."/>
            <person name="Lipzen A."/>
            <person name="Lundell T."/>
            <person name="Morin E."/>
            <person name="Murat C."/>
            <person name="Sun H."/>
            <person name="Tunlid A."/>
            <person name="Henrissat B."/>
            <person name="Grigoriev I.V."/>
            <person name="Hibbett D.S."/>
            <person name="Martin F."/>
            <person name="Nordberg H.P."/>
            <person name="Cantor M.N."/>
            <person name="Hua S.X."/>
        </authorList>
    </citation>
    <scope>NUCLEOTIDE SEQUENCE [LARGE SCALE GENOMIC DNA]</scope>
    <source>
        <strain evidence="2">h7</strain>
    </source>
</reference>
<proteinExistence type="predicted"/>
<dbReference type="HOGENOM" id="CLU_2922848_0_0_1"/>